<feature type="region of interest" description="Disordered" evidence="11">
    <location>
        <begin position="666"/>
        <end position="709"/>
    </location>
</feature>
<dbReference type="OrthoDB" id="3238794at2759"/>
<dbReference type="SUPFAM" id="SSF53639">
    <property type="entry name" value="AraD/HMP-PK domain-like"/>
    <property type="match status" value="1"/>
</dbReference>
<dbReference type="EMBL" id="VZTM01014732">
    <property type="protein sequence ID" value="NXS95218.1"/>
    <property type="molecule type" value="Genomic_DNA"/>
</dbReference>
<protein>
    <submittedName>
        <fullName evidence="13">ADDG protein</fullName>
    </submittedName>
</protein>
<feature type="region of interest" description="Disordered" evidence="11">
    <location>
        <begin position="471"/>
        <end position="496"/>
    </location>
</feature>
<dbReference type="PANTHER" id="PTHR10672">
    <property type="entry name" value="ADDUCIN"/>
    <property type="match status" value="1"/>
</dbReference>
<keyword evidence="10" id="KW-0206">Cytoskeleton</keyword>
<dbReference type="GO" id="GO:0005856">
    <property type="term" value="C:cytoskeleton"/>
    <property type="evidence" value="ECO:0007669"/>
    <property type="project" value="UniProtKB-SubCell"/>
</dbReference>
<evidence type="ECO:0000256" key="10">
    <source>
        <dbReference type="ARBA" id="ARBA00023212"/>
    </source>
</evidence>
<dbReference type="InterPro" id="IPR036409">
    <property type="entry name" value="Aldolase_II/adducin_N_sf"/>
</dbReference>
<keyword evidence="7" id="KW-0112">Calmodulin-binding</keyword>
<dbReference type="SMART" id="SM01007">
    <property type="entry name" value="Aldolase_II"/>
    <property type="match status" value="1"/>
</dbReference>
<comment type="similarity">
    <text evidence="3">Belongs to the aldolase class II family. Adducin subfamily.</text>
</comment>
<dbReference type="GO" id="GO:0005886">
    <property type="term" value="C:plasma membrane"/>
    <property type="evidence" value="ECO:0007669"/>
    <property type="project" value="UniProtKB-SubCell"/>
</dbReference>
<proteinExistence type="inferred from homology"/>
<accession>A0A7L2YL49</accession>
<feature type="compositionally biased region" description="Basic residues" evidence="11">
    <location>
        <begin position="685"/>
        <end position="709"/>
    </location>
</feature>
<keyword evidence="4" id="KW-1003">Cell membrane</keyword>
<dbReference type="AlphaFoldDB" id="A0A7L2YL49"/>
<keyword evidence="14" id="KW-1185">Reference proteome</keyword>
<evidence type="ECO:0000256" key="6">
    <source>
        <dbReference type="ARBA" id="ARBA00022553"/>
    </source>
</evidence>
<dbReference type="InterPro" id="IPR001303">
    <property type="entry name" value="Aldolase_II/adducin_N"/>
</dbReference>
<evidence type="ECO:0000256" key="11">
    <source>
        <dbReference type="SAM" id="MobiDB-lite"/>
    </source>
</evidence>
<feature type="region of interest" description="Disordered" evidence="11">
    <location>
        <begin position="573"/>
        <end position="613"/>
    </location>
</feature>
<dbReference type="GO" id="GO:0051016">
    <property type="term" value="P:barbed-end actin filament capping"/>
    <property type="evidence" value="ECO:0007669"/>
    <property type="project" value="TreeGrafter"/>
</dbReference>
<evidence type="ECO:0000256" key="7">
    <source>
        <dbReference type="ARBA" id="ARBA00022860"/>
    </source>
</evidence>
<evidence type="ECO:0000313" key="13">
    <source>
        <dbReference type="EMBL" id="NXS95218.1"/>
    </source>
</evidence>
<dbReference type="GO" id="GO:0051015">
    <property type="term" value="F:actin filament binding"/>
    <property type="evidence" value="ECO:0007669"/>
    <property type="project" value="TreeGrafter"/>
</dbReference>
<sequence>MSTDASQVVITTPPPATMPHKERYFDRINENDPEYIRERNMSPDLRQDFNMMEQRKRVTQILQSPAFREDLECLIQEQMKKGNNPSGLLALQQIAEYITASSFAGFSSSSFSHGMITPINDLPGIDTSSFVKGEKLTRCKLASLYRLADLFGWAHLPNAYITVRVSKEHDHILIIPRGLSFSEASASNLVKVNILGDVVDQGSTTLSIDEAGFSPHVAIYSTRPDVRCVIHIHTPATAAVSSMKCGILPISQEALILGDVAYYNYQGSLDEQEERIQLQKVLGPSCKVLVLRNHGVVALGETLEEAFHYIFNVQLACETQVHALAGAGGIDNLLLLDLQKFKPSTHAVAATGGGGVNMASQQKWKVGEQEFEALMRMLDNLGYRTGYAYRQPLVREKPRHKSDVEIPATVTAFSFEDDTVPLSPLKFLAQRQQREKTRWLNSPNTYLKVNVPEESWNGETSPRTKITWMKADDSSKTSGGTPIKIEDPNQFVPLNTNPSEVLEKRNKIREQNRYDLKTAGPQSQLLAGIVVDKKPSPPMQFEDDEHAPPAPPNPFSHLTEKELEEYKKTIERKQQGLEDAEQELFSDDGSSVSQIQSQTQSPQNVPEKLEENHEDLYTQNANLISVEMPVVVVNGKEDAHDVEEDLTKRVSQLTTSTVESVEITIKSSEKIEEALSPEGSPSKSPSKKKKKFRTPSFLKKSKKKEKVEA</sequence>
<feature type="non-terminal residue" evidence="13">
    <location>
        <position position="1"/>
    </location>
</feature>
<gene>
    <name evidence="13" type="primary">Add3</name>
    <name evidence="13" type="ORF">JACJAC_R00914</name>
</gene>
<name>A0A7L2YL49_JACJC</name>
<dbReference type="GO" id="GO:0014069">
    <property type="term" value="C:postsynaptic density"/>
    <property type="evidence" value="ECO:0007669"/>
    <property type="project" value="TreeGrafter"/>
</dbReference>
<evidence type="ECO:0000256" key="1">
    <source>
        <dbReference type="ARBA" id="ARBA00004245"/>
    </source>
</evidence>
<dbReference type="Pfam" id="PF00596">
    <property type="entry name" value="Aldolase_II"/>
    <property type="match status" value="1"/>
</dbReference>
<keyword evidence="6" id="KW-0597">Phosphoprotein</keyword>
<feature type="non-terminal residue" evidence="13">
    <location>
        <position position="709"/>
    </location>
</feature>
<feature type="region of interest" description="Disordered" evidence="11">
    <location>
        <begin position="533"/>
        <end position="557"/>
    </location>
</feature>
<evidence type="ECO:0000256" key="4">
    <source>
        <dbReference type="ARBA" id="ARBA00022475"/>
    </source>
</evidence>
<organism evidence="13 14">
    <name type="scientific">Jacana jacana</name>
    <name type="common">Wattled jacana</name>
    <name type="synonym">Parra jacana</name>
    <dbReference type="NCBI Taxonomy" id="54508"/>
    <lineage>
        <taxon>Eukaryota</taxon>
        <taxon>Metazoa</taxon>
        <taxon>Chordata</taxon>
        <taxon>Craniata</taxon>
        <taxon>Vertebrata</taxon>
        <taxon>Euteleostomi</taxon>
        <taxon>Archelosauria</taxon>
        <taxon>Archosauria</taxon>
        <taxon>Dinosauria</taxon>
        <taxon>Saurischia</taxon>
        <taxon>Theropoda</taxon>
        <taxon>Coelurosauria</taxon>
        <taxon>Aves</taxon>
        <taxon>Neognathae</taxon>
        <taxon>Neoaves</taxon>
        <taxon>Charadriiformes</taxon>
        <taxon>Jacanidae</taxon>
        <taxon>Jacana</taxon>
    </lineage>
</organism>
<evidence type="ECO:0000256" key="9">
    <source>
        <dbReference type="ARBA" id="ARBA00023203"/>
    </source>
</evidence>
<dbReference type="PANTHER" id="PTHR10672:SF5">
    <property type="entry name" value="GAMMA-ADDUCIN"/>
    <property type="match status" value="1"/>
</dbReference>
<feature type="compositionally biased region" description="Low complexity" evidence="11">
    <location>
        <begin position="590"/>
        <end position="603"/>
    </location>
</feature>
<evidence type="ECO:0000256" key="2">
    <source>
        <dbReference type="ARBA" id="ARBA00004413"/>
    </source>
</evidence>
<dbReference type="GO" id="GO:0005516">
    <property type="term" value="F:calmodulin binding"/>
    <property type="evidence" value="ECO:0007669"/>
    <property type="project" value="UniProtKB-KW"/>
</dbReference>
<dbReference type="FunFam" id="3.40.225.10:FF:000004">
    <property type="entry name" value="gamma-adducin isoform X1"/>
    <property type="match status" value="1"/>
</dbReference>
<evidence type="ECO:0000259" key="12">
    <source>
        <dbReference type="SMART" id="SM01007"/>
    </source>
</evidence>
<keyword evidence="9" id="KW-0009">Actin-binding</keyword>
<evidence type="ECO:0000313" key="14">
    <source>
        <dbReference type="Proteomes" id="UP000550086"/>
    </source>
</evidence>
<keyword evidence="5" id="KW-0963">Cytoplasm</keyword>
<feature type="domain" description="Class II aldolase/adducin N-terminal" evidence="12">
    <location>
        <begin position="139"/>
        <end position="321"/>
    </location>
</feature>
<keyword evidence="8" id="KW-0472">Membrane</keyword>
<evidence type="ECO:0000256" key="3">
    <source>
        <dbReference type="ARBA" id="ARBA00006274"/>
    </source>
</evidence>
<dbReference type="Proteomes" id="UP000550086">
    <property type="component" value="Unassembled WGS sequence"/>
</dbReference>
<comment type="subcellular location">
    <subcellularLocation>
        <location evidence="2">Cell membrane</location>
        <topology evidence="2">Peripheral membrane protein</topology>
        <orientation evidence="2">Cytoplasmic side</orientation>
    </subcellularLocation>
    <subcellularLocation>
        <location evidence="1">Cytoplasm</location>
        <location evidence="1">Cytoskeleton</location>
    </subcellularLocation>
</comment>
<dbReference type="Gene3D" id="3.40.225.10">
    <property type="entry name" value="Class II aldolase/adducin N-terminal domain"/>
    <property type="match status" value="1"/>
</dbReference>
<evidence type="ECO:0000256" key="5">
    <source>
        <dbReference type="ARBA" id="ARBA00022490"/>
    </source>
</evidence>
<reference evidence="13 14" key="1">
    <citation type="submission" date="2019-09" db="EMBL/GenBank/DDBJ databases">
        <title>Bird 10,000 Genomes (B10K) Project - Family phase.</title>
        <authorList>
            <person name="Zhang G."/>
        </authorList>
    </citation>
    <scope>NUCLEOTIDE SEQUENCE [LARGE SCALE GENOMIC DNA]</scope>
    <source>
        <strain evidence="13">B10K-DU-002-59</strain>
        <tissue evidence="13">Muscle</tissue>
    </source>
</reference>
<evidence type="ECO:0000256" key="8">
    <source>
        <dbReference type="ARBA" id="ARBA00023136"/>
    </source>
</evidence>
<dbReference type="InterPro" id="IPR051017">
    <property type="entry name" value="Aldolase-II_Adducin_sf"/>
</dbReference>
<comment type="caution">
    <text evidence="13">The sequence shown here is derived from an EMBL/GenBank/DDBJ whole genome shotgun (WGS) entry which is preliminary data.</text>
</comment>